<name>S2JCR7_MUCC1</name>
<keyword evidence="2" id="KW-1185">Reference proteome</keyword>
<evidence type="ECO:0000313" key="1">
    <source>
        <dbReference type="EMBL" id="EPB87604.1"/>
    </source>
</evidence>
<dbReference type="InParanoid" id="S2JCR7"/>
<dbReference type="AlphaFoldDB" id="S2JCR7"/>
<accession>S2JCR7</accession>
<evidence type="ECO:0000313" key="2">
    <source>
        <dbReference type="Proteomes" id="UP000014254"/>
    </source>
</evidence>
<feature type="non-terminal residue" evidence="1">
    <location>
        <position position="1"/>
    </location>
</feature>
<dbReference type="VEuPathDB" id="FungiDB:HMPREF1544_05586"/>
<organism evidence="1 2">
    <name type="scientific">Mucor circinelloides f. circinelloides (strain 1006PhL)</name>
    <name type="common">Mucormycosis agent</name>
    <name type="synonym">Calyptromyces circinelloides</name>
    <dbReference type="NCBI Taxonomy" id="1220926"/>
    <lineage>
        <taxon>Eukaryota</taxon>
        <taxon>Fungi</taxon>
        <taxon>Fungi incertae sedis</taxon>
        <taxon>Mucoromycota</taxon>
        <taxon>Mucoromycotina</taxon>
        <taxon>Mucoromycetes</taxon>
        <taxon>Mucorales</taxon>
        <taxon>Mucorineae</taxon>
        <taxon>Mucoraceae</taxon>
        <taxon>Mucor</taxon>
    </lineage>
</organism>
<proteinExistence type="predicted"/>
<dbReference type="EMBL" id="KE123965">
    <property type="protein sequence ID" value="EPB87604.1"/>
    <property type="molecule type" value="Genomic_DNA"/>
</dbReference>
<protein>
    <submittedName>
        <fullName evidence="1">Uncharacterized protein</fullName>
    </submittedName>
</protein>
<dbReference type="Proteomes" id="UP000014254">
    <property type="component" value="Unassembled WGS sequence"/>
</dbReference>
<sequence length="86" mass="9983">EQKLCAKEQSKRFKKLAIARHKKERLEGRLHLRSLRRVKTAQANTSSDSLLAKNGANYIKCYHQFFELAPKSVRFMAVPNMLQPLN</sequence>
<gene>
    <name evidence="1" type="ORF">HMPREF1544_05586</name>
</gene>
<reference evidence="2" key="1">
    <citation type="submission" date="2013-05" db="EMBL/GenBank/DDBJ databases">
        <title>The Genome sequence of Mucor circinelloides f. circinelloides 1006PhL.</title>
        <authorList>
            <consortium name="The Broad Institute Genomics Platform"/>
            <person name="Cuomo C."/>
            <person name="Earl A."/>
            <person name="Findley K."/>
            <person name="Lee S.C."/>
            <person name="Walker B."/>
            <person name="Young S."/>
            <person name="Zeng Q."/>
            <person name="Gargeya S."/>
            <person name="Fitzgerald M."/>
            <person name="Haas B."/>
            <person name="Abouelleil A."/>
            <person name="Allen A.W."/>
            <person name="Alvarado L."/>
            <person name="Arachchi H.M."/>
            <person name="Berlin A.M."/>
            <person name="Chapman S.B."/>
            <person name="Gainer-Dewar J."/>
            <person name="Goldberg J."/>
            <person name="Griggs A."/>
            <person name="Gujja S."/>
            <person name="Hansen M."/>
            <person name="Howarth C."/>
            <person name="Imamovic A."/>
            <person name="Ireland A."/>
            <person name="Larimer J."/>
            <person name="McCowan C."/>
            <person name="Murphy C."/>
            <person name="Pearson M."/>
            <person name="Poon T.W."/>
            <person name="Priest M."/>
            <person name="Roberts A."/>
            <person name="Saif S."/>
            <person name="Shea T."/>
            <person name="Sisk P."/>
            <person name="Sykes S."/>
            <person name="Wortman J."/>
            <person name="Nusbaum C."/>
            <person name="Birren B."/>
        </authorList>
    </citation>
    <scope>NUCLEOTIDE SEQUENCE [LARGE SCALE GENOMIC DNA]</scope>
    <source>
        <strain evidence="2">1006PhL</strain>
    </source>
</reference>